<name>A0A0B2QMK3_GLYSO</name>
<organism evidence="4">
    <name type="scientific">Glycine soja</name>
    <name type="common">Wild soybean</name>
    <dbReference type="NCBI Taxonomy" id="3848"/>
    <lineage>
        <taxon>Eukaryota</taxon>
        <taxon>Viridiplantae</taxon>
        <taxon>Streptophyta</taxon>
        <taxon>Embryophyta</taxon>
        <taxon>Tracheophyta</taxon>
        <taxon>Spermatophyta</taxon>
        <taxon>Magnoliopsida</taxon>
        <taxon>eudicotyledons</taxon>
        <taxon>Gunneridae</taxon>
        <taxon>Pentapetalae</taxon>
        <taxon>rosids</taxon>
        <taxon>fabids</taxon>
        <taxon>Fabales</taxon>
        <taxon>Fabaceae</taxon>
        <taxon>Papilionoideae</taxon>
        <taxon>50 kb inversion clade</taxon>
        <taxon>NPAAA clade</taxon>
        <taxon>indigoferoid/millettioid clade</taxon>
        <taxon>Phaseoleae</taxon>
        <taxon>Glycine</taxon>
        <taxon>Glycine subgen. Soja</taxon>
    </lineage>
</organism>
<dbReference type="PANTHER" id="PTHR47926:SF456">
    <property type="entry name" value="PENTATRICOPEPTIDE REPEAT-CONTAINING PROTEIN ELI1, CHLOROPLASTIC"/>
    <property type="match status" value="1"/>
</dbReference>
<protein>
    <submittedName>
        <fullName evidence="4">Pentatricopeptide repeat-containing protein, chloroplastic</fullName>
        <ecNumber evidence="4">3.4.24.-</ecNumber>
        <ecNumber evidence="4">3.6.4.3</ecNumber>
    </submittedName>
</protein>
<keyword evidence="2" id="KW-0812">Transmembrane</keyword>
<dbReference type="InterPro" id="IPR046960">
    <property type="entry name" value="PPR_At4g14850-like_plant"/>
</dbReference>
<accession>A0A0B2QMK3</accession>
<dbReference type="PANTHER" id="PTHR47926">
    <property type="entry name" value="PENTATRICOPEPTIDE REPEAT-CONTAINING PROTEIN"/>
    <property type="match status" value="1"/>
</dbReference>
<dbReference type="EC" id="3.4.24.-" evidence="4"/>
<feature type="domain" description="DYW" evidence="3">
    <location>
        <begin position="135"/>
        <end position="208"/>
    </location>
</feature>
<evidence type="ECO:0000259" key="3">
    <source>
        <dbReference type="Pfam" id="PF14432"/>
    </source>
</evidence>
<dbReference type="AlphaFoldDB" id="A0A0B2QMK3"/>
<sequence>MDCVVVLFIFFILSIFFVFLFLSSWKWGTLLWACRIHSNVSFGEEIAEFLVSNGLASSGTYVLLSNMYAAAGNWVGVAKVRSMMKGSGVEKEPGCSSIEVNNRVHEFLAGDLRHPRSKDIYSMLKKMNAWLKARGYTPKTDVVLHDIGEREKEQSLEVHSEKLALAFGLISTSPGAAIKIVKNLRVCLDCHAVMKMMSKISGRKIIMRPEPVSPL</sequence>
<evidence type="ECO:0000256" key="2">
    <source>
        <dbReference type="SAM" id="Phobius"/>
    </source>
</evidence>
<reference evidence="4" key="1">
    <citation type="submission" date="2014-07" db="EMBL/GenBank/DDBJ databases">
        <title>Identification of a novel salt tolerance gene in wild soybean by whole-genome sequencing.</title>
        <authorList>
            <person name="Lam H.-M."/>
            <person name="Qi X."/>
            <person name="Li M.-W."/>
            <person name="Liu X."/>
            <person name="Xie M."/>
            <person name="Ni M."/>
            <person name="Xu X."/>
        </authorList>
    </citation>
    <scope>NUCLEOTIDE SEQUENCE [LARGE SCALE GENOMIC DNA]</scope>
    <source>
        <tissue evidence="4">Root</tissue>
    </source>
</reference>
<dbReference type="Proteomes" id="UP000053555">
    <property type="component" value="Unassembled WGS sequence"/>
</dbReference>
<feature type="transmembrane region" description="Helical" evidence="2">
    <location>
        <begin position="6"/>
        <end position="25"/>
    </location>
</feature>
<dbReference type="GO" id="GO:0008270">
    <property type="term" value="F:zinc ion binding"/>
    <property type="evidence" value="ECO:0007669"/>
    <property type="project" value="InterPro"/>
</dbReference>
<dbReference type="EMBL" id="KN657862">
    <property type="protein sequence ID" value="KHN21419.1"/>
    <property type="molecule type" value="Genomic_DNA"/>
</dbReference>
<dbReference type="InterPro" id="IPR032867">
    <property type="entry name" value="DYW_dom"/>
</dbReference>
<keyword evidence="2" id="KW-1133">Transmembrane helix</keyword>
<keyword evidence="4" id="KW-0378">Hydrolase</keyword>
<dbReference type="Pfam" id="PF20431">
    <property type="entry name" value="E_motif"/>
    <property type="match status" value="1"/>
</dbReference>
<proteinExistence type="inferred from homology"/>
<gene>
    <name evidence="4" type="ORF">glysoja_037470</name>
</gene>
<evidence type="ECO:0000256" key="1">
    <source>
        <dbReference type="ARBA" id="ARBA00006643"/>
    </source>
</evidence>
<dbReference type="GO" id="GO:0009451">
    <property type="term" value="P:RNA modification"/>
    <property type="evidence" value="ECO:0007669"/>
    <property type="project" value="InterPro"/>
</dbReference>
<dbReference type="EC" id="3.6.4.3" evidence="4"/>
<keyword evidence="2" id="KW-0472">Membrane</keyword>
<dbReference type="InterPro" id="IPR046848">
    <property type="entry name" value="E_motif"/>
</dbReference>
<dbReference type="GO" id="GO:0003723">
    <property type="term" value="F:RNA binding"/>
    <property type="evidence" value="ECO:0007669"/>
    <property type="project" value="InterPro"/>
</dbReference>
<dbReference type="Pfam" id="PF14432">
    <property type="entry name" value="DYW_deaminase"/>
    <property type="match status" value="1"/>
</dbReference>
<evidence type="ECO:0000313" key="4">
    <source>
        <dbReference type="EMBL" id="KHN21419.1"/>
    </source>
</evidence>
<comment type="similarity">
    <text evidence="1">Belongs to the PPR family. PCMP-H subfamily.</text>
</comment>
<dbReference type="GO" id="GO:0016787">
    <property type="term" value="F:hydrolase activity"/>
    <property type="evidence" value="ECO:0007669"/>
    <property type="project" value="UniProtKB-KW"/>
</dbReference>